<feature type="transmembrane region" description="Helical" evidence="1">
    <location>
        <begin position="183"/>
        <end position="202"/>
    </location>
</feature>
<evidence type="ECO:0000313" key="2">
    <source>
        <dbReference type="EMBL" id="MFD2937110.1"/>
    </source>
</evidence>
<name>A0ABW6ANZ0_9BACT</name>
<gene>
    <name evidence="2" type="ORF">ACFS25_25240</name>
</gene>
<dbReference type="InterPro" id="IPR019734">
    <property type="entry name" value="TPR_rpt"/>
</dbReference>
<dbReference type="InterPro" id="IPR011990">
    <property type="entry name" value="TPR-like_helical_dom_sf"/>
</dbReference>
<keyword evidence="3" id="KW-1185">Reference proteome</keyword>
<evidence type="ECO:0000256" key="1">
    <source>
        <dbReference type="SAM" id="Phobius"/>
    </source>
</evidence>
<dbReference type="SMART" id="SM00028">
    <property type="entry name" value="TPR"/>
    <property type="match status" value="3"/>
</dbReference>
<organism evidence="2 3">
    <name type="scientific">Spirosoma flavum</name>
    <dbReference type="NCBI Taxonomy" id="2048557"/>
    <lineage>
        <taxon>Bacteria</taxon>
        <taxon>Pseudomonadati</taxon>
        <taxon>Bacteroidota</taxon>
        <taxon>Cytophagia</taxon>
        <taxon>Cytophagales</taxon>
        <taxon>Cytophagaceae</taxon>
        <taxon>Spirosoma</taxon>
    </lineage>
</organism>
<accession>A0ABW6ANZ0</accession>
<protein>
    <submittedName>
        <fullName evidence="2">Tetratricopeptide repeat protein</fullName>
    </submittedName>
</protein>
<proteinExistence type="predicted"/>
<dbReference type="Proteomes" id="UP001597512">
    <property type="component" value="Unassembled WGS sequence"/>
</dbReference>
<feature type="transmembrane region" description="Helical" evidence="1">
    <location>
        <begin position="254"/>
        <end position="274"/>
    </location>
</feature>
<dbReference type="Gene3D" id="1.25.40.10">
    <property type="entry name" value="Tetratricopeptide repeat domain"/>
    <property type="match status" value="1"/>
</dbReference>
<comment type="caution">
    <text evidence="2">The sequence shown here is derived from an EMBL/GenBank/DDBJ whole genome shotgun (WGS) entry which is preliminary data.</text>
</comment>
<dbReference type="SUPFAM" id="SSF48452">
    <property type="entry name" value="TPR-like"/>
    <property type="match status" value="1"/>
</dbReference>
<evidence type="ECO:0000313" key="3">
    <source>
        <dbReference type="Proteomes" id="UP001597512"/>
    </source>
</evidence>
<keyword evidence="1" id="KW-0812">Transmembrane</keyword>
<keyword evidence="1" id="KW-1133">Transmembrane helix</keyword>
<dbReference type="RefSeq" id="WP_381506576.1">
    <property type="nucleotide sequence ID" value="NZ_JBHUOM010000023.1"/>
</dbReference>
<sequence length="301" mass="33746">MSKPLHQFILFLLLSFVLLPSARVMGRGFSVAVVVDDEYDRYKKRGDEFFKEGRYVEARRQYQNCLEVPGFENDAYAKEQIAECTTGLTLRQQADDALRGNRGPEAVKLFGQLLNINPDDAITKMQLADYHERIGNQLFNQKRYLEARTNYTEALKFATATKRESLVIQIQTIDDILKPSKRIGLKVFTGLVAVGAGAYAYLLRNDYQSKMSTLNQISQTADPTGGGVIANSDTYRQYNEAYDAAQAAQQKNGLFKACVGVAALATIAEIYLLVHKPKPRTTALQWKPSSQSWGLAISYTF</sequence>
<dbReference type="EMBL" id="JBHUOM010000023">
    <property type="protein sequence ID" value="MFD2937110.1"/>
    <property type="molecule type" value="Genomic_DNA"/>
</dbReference>
<reference evidence="3" key="1">
    <citation type="journal article" date="2019" name="Int. J. Syst. Evol. Microbiol.">
        <title>The Global Catalogue of Microorganisms (GCM) 10K type strain sequencing project: providing services to taxonomists for standard genome sequencing and annotation.</title>
        <authorList>
            <consortium name="The Broad Institute Genomics Platform"/>
            <consortium name="The Broad Institute Genome Sequencing Center for Infectious Disease"/>
            <person name="Wu L."/>
            <person name="Ma J."/>
        </authorList>
    </citation>
    <scope>NUCLEOTIDE SEQUENCE [LARGE SCALE GENOMIC DNA]</scope>
    <source>
        <strain evidence="3">KCTC 52490</strain>
    </source>
</reference>
<keyword evidence="1" id="KW-0472">Membrane</keyword>